<proteinExistence type="predicted"/>
<dbReference type="Proteomes" id="UP000283880">
    <property type="component" value="Unassembled WGS sequence"/>
</dbReference>
<dbReference type="RefSeq" id="WP_117777712.1">
    <property type="nucleotide sequence ID" value="NZ_JAWYJI010000207.1"/>
</dbReference>
<comment type="caution">
    <text evidence="1">The sequence shown here is derived from an EMBL/GenBank/DDBJ whole genome shotgun (WGS) entry which is preliminary data.</text>
</comment>
<organism evidence="1 2">
    <name type="scientific">Enterocloster asparagiformis</name>
    <dbReference type="NCBI Taxonomy" id="333367"/>
    <lineage>
        <taxon>Bacteria</taxon>
        <taxon>Bacillati</taxon>
        <taxon>Bacillota</taxon>
        <taxon>Clostridia</taxon>
        <taxon>Lachnospirales</taxon>
        <taxon>Lachnospiraceae</taxon>
        <taxon>Enterocloster</taxon>
    </lineage>
</organism>
<reference evidence="1 2" key="1">
    <citation type="submission" date="2018-08" db="EMBL/GenBank/DDBJ databases">
        <title>A genome reference for cultivated species of the human gut microbiota.</title>
        <authorList>
            <person name="Zou Y."/>
            <person name="Xue W."/>
            <person name="Luo G."/>
        </authorList>
    </citation>
    <scope>NUCLEOTIDE SEQUENCE [LARGE SCALE GENOMIC DNA]</scope>
    <source>
        <strain evidence="1 2">AF04-15</strain>
    </source>
</reference>
<dbReference type="EMBL" id="QSBM01000016">
    <property type="protein sequence ID" value="RGX26233.1"/>
    <property type="molecule type" value="Genomic_DNA"/>
</dbReference>
<name>A0A413FB11_9FIRM</name>
<protein>
    <submittedName>
        <fullName evidence="1">Uncharacterized protein</fullName>
    </submittedName>
</protein>
<dbReference type="OrthoDB" id="9801102at2"/>
<evidence type="ECO:0000313" key="2">
    <source>
        <dbReference type="Proteomes" id="UP000283880"/>
    </source>
</evidence>
<gene>
    <name evidence="1" type="ORF">DWV29_19135</name>
</gene>
<sequence>MQVEFEGFPEIGLERPGETFGKAGKGVLEKDRKTMKRSNALLKDRERGILTVRGRENALFRYGGVSGTMDTNAQIIPSFFSSNTRTA</sequence>
<evidence type="ECO:0000313" key="1">
    <source>
        <dbReference type="EMBL" id="RGX26233.1"/>
    </source>
</evidence>
<dbReference type="AlphaFoldDB" id="A0A413FB11"/>
<accession>A0A413FB11</accession>